<evidence type="ECO:0000313" key="10">
    <source>
        <dbReference type="Proteomes" id="UP000199101"/>
    </source>
</evidence>
<dbReference type="InterPro" id="IPR029044">
    <property type="entry name" value="Nucleotide-diphossugar_trans"/>
</dbReference>
<dbReference type="EC" id="2.7.7.9" evidence="2 7"/>
<dbReference type="RefSeq" id="WP_092707025.1">
    <property type="nucleotide sequence ID" value="NZ_FMAG01000001.1"/>
</dbReference>
<evidence type="ECO:0000256" key="3">
    <source>
        <dbReference type="ARBA" id="ARBA00019048"/>
    </source>
</evidence>
<dbReference type="GO" id="GO:0006011">
    <property type="term" value="P:UDP-alpha-D-glucose metabolic process"/>
    <property type="evidence" value="ECO:0007669"/>
    <property type="project" value="InterPro"/>
</dbReference>
<dbReference type="CDD" id="cd02541">
    <property type="entry name" value="UGPase_prokaryotic"/>
    <property type="match status" value="1"/>
</dbReference>
<protein>
    <recommendedName>
        <fullName evidence="3 7">UTP--glucose-1-phosphate uridylyltransferase</fullName>
        <ecNumber evidence="2 7">2.7.7.9</ecNumber>
    </recommendedName>
    <alternativeName>
        <fullName evidence="7">UDP-glucose pyrophosphorylase</fullName>
    </alternativeName>
</protein>
<accession>A0A1C3U806</accession>
<evidence type="ECO:0000256" key="4">
    <source>
        <dbReference type="ARBA" id="ARBA00022679"/>
    </source>
</evidence>
<dbReference type="InterPro" id="IPR005771">
    <property type="entry name" value="GalU_uridylyltTrfase_bac/arc"/>
</dbReference>
<evidence type="ECO:0000256" key="6">
    <source>
        <dbReference type="ARBA" id="ARBA00048128"/>
    </source>
</evidence>
<dbReference type="GO" id="GO:0003983">
    <property type="term" value="F:UTP:glucose-1-phosphate uridylyltransferase activity"/>
    <property type="evidence" value="ECO:0007669"/>
    <property type="project" value="UniProtKB-EC"/>
</dbReference>
<name>A0A1C3U806_9HYPH</name>
<keyword evidence="5 7" id="KW-0548">Nucleotidyltransferase</keyword>
<comment type="similarity">
    <text evidence="1 7">Belongs to the UDPGP type 2 family.</text>
</comment>
<evidence type="ECO:0000256" key="7">
    <source>
        <dbReference type="RuleBase" id="RU361259"/>
    </source>
</evidence>
<dbReference type="OrthoDB" id="9803306at2"/>
<dbReference type="EMBL" id="FMAG01000001">
    <property type="protein sequence ID" value="SCB11601.1"/>
    <property type="molecule type" value="Genomic_DNA"/>
</dbReference>
<dbReference type="STRING" id="410764.GA0061103_1681"/>
<dbReference type="PANTHER" id="PTHR43197:SF1">
    <property type="entry name" value="UTP--GLUCOSE-1-PHOSPHATE URIDYLYLTRANSFERASE"/>
    <property type="match status" value="1"/>
</dbReference>
<feature type="domain" description="Nucleotidyl transferase" evidence="8">
    <location>
        <begin position="9"/>
        <end position="271"/>
    </location>
</feature>
<comment type="catalytic activity">
    <reaction evidence="6 7">
        <text>alpha-D-glucose 1-phosphate + UTP + H(+) = UDP-alpha-D-glucose + diphosphate</text>
        <dbReference type="Rhea" id="RHEA:19889"/>
        <dbReference type="ChEBI" id="CHEBI:15378"/>
        <dbReference type="ChEBI" id="CHEBI:33019"/>
        <dbReference type="ChEBI" id="CHEBI:46398"/>
        <dbReference type="ChEBI" id="CHEBI:58601"/>
        <dbReference type="ChEBI" id="CHEBI:58885"/>
        <dbReference type="EC" id="2.7.7.9"/>
    </reaction>
</comment>
<keyword evidence="4 7" id="KW-0808">Transferase</keyword>
<sequence>MDPKHRVRKAVIPVAGNGTRFLPATKAMPKEMLTIVDRPVVQYAVDEAIEAGIEHIVFVTSRNKSAIEDHFDDTPELISSLQKAGKSHQVSELERLLPRPGAVSFTRQQAPLGLGHAVWCARDLIGNEPFALLLPDMLCYGIRGCMAGLMDLYNETGGNIVAVEECAPEETSKYGIIGKGESVRHGFAVTKMVEKPHPSEAPSNFYLNGRYILQPEIFDILARQERGAGNEIQLTDGMLRLSETQSFHAQVYNGRTFDCGSKHGFIEANVAFALARSDIGGLVYDSIRNMVVSHEAQMTAA</sequence>
<proteinExistence type="inferred from homology"/>
<dbReference type="SUPFAM" id="SSF53448">
    <property type="entry name" value="Nucleotide-diphospho-sugar transferases"/>
    <property type="match status" value="1"/>
</dbReference>
<gene>
    <name evidence="9" type="ORF">GA0061103_1681</name>
</gene>
<dbReference type="Proteomes" id="UP000199101">
    <property type="component" value="Unassembled WGS sequence"/>
</dbReference>
<dbReference type="Pfam" id="PF00483">
    <property type="entry name" value="NTP_transferase"/>
    <property type="match status" value="1"/>
</dbReference>
<reference evidence="10" key="1">
    <citation type="submission" date="2016-08" db="EMBL/GenBank/DDBJ databases">
        <authorList>
            <person name="Varghese N."/>
            <person name="Submissions Spin"/>
        </authorList>
    </citation>
    <scope>NUCLEOTIDE SEQUENCE [LARGE SCALE GENOMIC DNA]</scope>
    <source>
        <strain evidence="10">HAMBI 2975</strain>
    </source>
</reference>
<evidence type="ECO:0000313" key="9">
    <source>
        <dbReference type="EMBL" id="SCB11601.1"/>
    </source>
</evidence>
<evidence type="ECO:0000259" key="8">
    <source>
        <dbReference type="Pfam" id="PF00483"/>
    </source>
</evidence>
<evidence type="ECO:0000256" key="2">
    <source>
        <dbReference type="ARBA" id="ARBA00012415"/>
    </source>
</evidence>
<dbReference type="PANTHER" id="PTHR43197">
    <property type="entry name" value="UTP--GLUCOSE-1-PHOSPHATE URIDYLYLTRANSFERASE"/>
    <property type="match status" value="1"/>
</dbReference>
<dbReference type="NCBIfam" id="TIGR01099">
    <property type="entry name" value="galU"/>
    <property type="match status" value="1"/>
</dbReference>
<dbReference type="AlphaFoldDB" id="A0A1C3U806"/>
<evidence type="ECO:0000256" key="5">
    <source>
        <dbReference type="ARBA" id="ARBA00022695"/>
    </source>
</evidence>
<dbReference type="Gene3D" id="3.90.550.10">
    <property type="entry name" value="Spore Coat Polysaccharide Biosynthesis Protein SpsA, Chain A"/>
    <property type="match status" value="1"/>
</dbReference>
<dbReference type="InterPro" id="IPR005835">
    <property type="entry name" value="NTP_transferase_dom"/>
</dbReference>
<keyword evidence="10" id="KW-1185">Reference proteome</keyword>
<evidence type="ECO:0000256" key="1">
    <source>
        <dbReference type="ARBA" id="ARBA00006890"/>
    </source>
</evidence>
<organism evidence="9 10">
    <name type="scientific">Rhizobium multihospitium</name>
    <dbReference type="NCBI Taxonomy" id="410764"/>
    <lineage>
        <taxon>Bacteria</taxon>
        <taxon>Pseudomonadati</taxon>
        <taxon>Pseudomonadota</taxon>
        <taxon>Alphaproteobacteria</taxon>
        <taxon>Hyphomicrobiales</taxon>
        <taxon>Rhizobiaceae</taxon>
        <taxon>Rhizobium/Agrobacterium group</taxon>
        <taxon>Rhizobium</taxon>
    </lineage>
</organism>